<dbReference type="AlphaFoldDB" id="A0AA39FVZ3"/>
<proteinExistence type="predicted"/>
<dbReference type="Proteomes" id="UP001168990">
    <property type="component" value="Unassembled WGS sequence"/>
</dbReference>
<gene>
    <name evidence="1" type="ORF">PV328_000720</name>
</gene>
<sequence>MLFNGRKLLHMGTVIRCALDIILDNIIHDYHPWCIATRAILEDLLVQVTNIWGIPYDENISKICNDDSSSMVRSGTANEEALTTNNEAIFSAVKTLIEKSEKNILDAIASAKRSLQYDFNKEIGQLTNNLNIKYGLANIHTIDVMSDVIGLGISIPITNSDGFIEFDSNLTENKEKLDILKKFILVKVEAAGHFKKAIGSAMSSLINKDVQLKYNAKGKMINGTCKKKFSSTNLYKIIEGVRGPAEVLRLSLSKHEIKQSCARSKEHQIRFKHRFI</sequence>
<reference evidence="1" key="2">
    <citation type="submission" date="2023-03" db="EMBL/GenBank/DDBJ databases">
        <authorList>
            <person name="Inwood S.N."/>
            <person name="Skelly J.G."/>
            <person name="Guhlin J."/>
            <person name="Harrop T.W.R."/>
            <person name="Goldson S.G."/>
            <person name="Dearden P.K."/>
        </authorList>
    </citation>
    <scope>NUCLEOTIDE SEQUENCE</scope>
    <source>
        <strain evidence="1">Irish</strain>
        <tissue evidence="1">Whole body</tissue>
    </source>
</reference>
<accession>A0AA39FVZ3</accession>
<evidence type="ECO:0000313" key="2">
    <source>
        <dbReference type="Proteomes" id="UP001168990"/>
    </source>
</evidence>
<protein>
    <submittedName>
        <fullName evidence="1">Uncharacterized protein</fullName>
    </submittedName>
</protein>
<evidence type="ECO:0000313" key="1">
    <source>
        <dbReference type="EMBL" id="KAK0176601.1"/>
    </source>
</evidence>
<keyword evidence="2" id="KW-1185">Reference proteome</keyword>
<comment type="caution">
    <text evidence="1">The sequence shown here is derived from an EMBL/GenBank/DDBJ whole genome shotgun (WGS) entry which is preliminary data.</text>
</comment>
<organism evidence="1 2">
    <name type="scientific">Microctonus aethiopoides</name>
    <dbReference type="NCBI Taxonomy" id="144406"/>
    <lineage>
        <taxon>Eukaryota</taxon>
        <taxon>Metazoa</taxon>
        <taxon>Ecdysozoa</taxon>
        <taxon>Arthropoda</taxon>
        <taxon>Hexapoda</taxon>
        <taxon>Insecta</taxon>
        <taxon>Pterygota</taxon>
        <taxon>Neoptera</taxon>
        <taxon>Endopterygota</taxon>
        <taxon>Hymenoptera</taxon>
        <taxon>Apocrita</taxon>
        <taxon>Ichneumonoidea</taxon>
        <taxon>Braconidae</taxon>
        <taxon>Euphorinae</taxon>
        <taxon>Microctonus</taxon>
    </lineage>
</organism>
<name>A0AA39FVZ3_9HYME</name>
<reference evidence="1" key="1">
    <citation type="journal article" date="2023" name="bioRxiv">
        <title>Scaffold-level genome assemblies of two parasitoid biocontrol wasps reveal the parthenogenesis mechanism and an associated novel virus.</title>
        <authorList>
            <person name="Inwood S."/>
            <person name="Skelly J."/>
            <person name="Guhlin J."/>
            <person name="Harrop T."/>
            <person name="Goldson S."/>
            <person name="Dearden P."/>
        </authorList>
    </citation>
    <scope>NUCLEOTIDE SEQUENCE</scope>
    <source>
        <strain evidence="1">Irish</strain>
        <tissue evidence="1">Whole body</tissue>
    </source>
</reference>
<dbReference type="EMBL" id="JAQQBS010000001">
    <property type="protein sequence ID" value="KAK0176601.1"/>
    <property type="molecule type" value="Genomic_DNA"/>
</dbReference>